<protein>
    <submittedName>
        <fullName evidence="1">Uncharacterized protein</fullName>
    </submittedName>
</protein>
<gene>
    <name evidence="1" type="ORF">SAMN05421548_10595</name>
</gene>
<evidence type="ECO:0000313" key="1">
    <source>
        <dbReference type="EMBL" id="SDC25854.1"/>
    </source>
</evidence>
<dbReference type="EMBL" id="FMYQ01000005">
    <property type="protein sequence ID" value="SDC25854.1"/>
    <property type="molecule type" value="Genomic_DNA"/>
</dbReference>
<proteinExistence type="predicted"/>
<dbReference type="Proteomes" id="UP000198908">
    <property type="component" value="Unassembled WGS sequence"/>
</dbReference>
<evidence type="ECO:0000313" key="2">
    <source>
        <dbReference type="Proteomes" id="UP000198908"/>
    </source>
</evidence>
<sequence>MPIEILSPEKLQEITGKRRYSAQIAWCKESFGIVPARRPDGSIVMMQSVFEALLMKKMGLGAPLPKANEIERPKLRPRIA</sequence>
<reference evidence="2" key="1">
    <citation type="submission" date="2016-09" db="EMBL/GenBank/DDBJ databases">
        <authorList>
            <person name="Varghese N."/>
            <person name="Submissions S."/>
        </authorList>
    </citation>
    <scope>NUCLEOTIDE SEQUENCE [LARGE SCALE GENOMIC DNA]</scope>
    <source>
        <strain evidence="2">TNe-862</strain>
    </source>
</reference>
<accession>A0A1G6K4G3</accession>
<keyword evidence="2" id="KW-1185">Reference proteome</keyword>
<name>A0A1G6K4G3_9BURK</name>
<dbReference type="AlphaFoldDB" id="A0A1G6K4G3"/>
<dbReference type="RefSeq" id="WP_176928967.1">
    <property type="nucleotide sequence ID" value="NZ_FMYQ01000005.1"/>
</dbReference>
<dbReference type="STRING" id="416944.SAMN05421548_10595"/>
<organism evidence="1 2">
    <name type="scientific">Paraburkholderia lycopersici</name>
    <dbReference type="NCBI Taxonomy" id="416944"/>
    <lineage>
        <taxon>Bacteria</taxon>
        <taxon>Pseudomonadati</taxon>
        <taxon>Pseudomonadota</taxon>
        <taxon>Betaproteobacteria</taxon>
        <taxon>Burkholderiales</taxon>
        <taxon>Burkholderiaceae</taxon>
        <taxon>Paraburkholderia</taxon>
    </lineage>
</organism>